<evidence type="ECO:0000313" key="2">
    <source>
        <dbReference type="EMBL" id="TKW18489.1"/>
    </source>
</evidence>
<evidence type="ECO:0000256" key="1">
    <source>
        <dbReference type="SAM" id="SignalP"/>
    </source>
</evidence>
<keyword evidence="1" id="KW-0732">Signal</keyword>
<proteinExistence type="predicted"/>
<feature type="signal peptide" evidence="1">
    <location>
        <begin position="1"/>
        <end position="19"/>
    </location>
</feature>
<protein>
    <recommendedName>
        <fullName evidence="4">Secreted protein</fullName>
    </recommendedName>
</protein>
<name>A0A4U6UW73_SETVI</name>
<dbReference type="Gramene" id="TKW18489">
    <property type="protein sequence ID" value="TKW18489"/>
    <property type="gene ID" value="SEVIR_5G433800v2"/>
</dbReference>
<sequence length="129" mass="14343">MQAGLAMALALCFLITSRSFPISSPHLPFFHLRPLSRPARQRSPVWRRRCSRRGSAARRASGAWVGAGAKTGAGAAMQLPREWSCGSTALRPAREQRFGWRDEHPLMKEEPCWSSICLCPARLAVLELD</sequence>
<organism evidence="2 3">
    <name type="scientific">Setaria viridis</name>
    <name type="common">Green bristlegrass</name>
    <name type="synonym">Setaria italica subsp. viridis</name>
    <dbReference type="NCBI Taxonomy" id="4556"/>
    <lineage>
        <taxon>Eukaryota</taxon>
        <taxon>Viridiplantae</taxon>
        <taxon>Streptophyta</taxon>
        <taxon>Embryophyta</taxon>
        <taxon>Tracheophyta</taxon>
        <taxon>Spermatophyta</taxon>
        <taxon>Magnoliopsida</taxon>
        <taxon>Liliopsida</taxon>
        <taxon>Poales</taxon>
        <taxon>Poaceae</taxon>
        <taxon>PACMAD clade</taxon>
        <taxon>Panicoideae</taxon>
        <taxon>Panicodae</taxon>
        <taxon>Paniceae</taxon>
        <taxon>Cenchrinae</taxon>
        <taxon>Setaria</taxon>
    </lineage>
</organism>
<evidence type="ECO:0008006" key="4">
    <source>
        <dbReference type="Google" id="ProtNLM"/>
    </source>
</evidence>
<gene>
    <name evidence="2" type="ORF">SEVIR_5G433800v2</name>
</gene>
<feature type="chain" id="PRO_5020938268" description="Secreted protein" evidence="1">
    <location>
        <begin position="20"/>
        <end position="129"/>
    </location>
</feature>
<dbReference type="EMBL" id="CM016556">
    <property type="protein sequence ID" value="TKW18489.1"/>
    <property type="molecule type" value="Genomic_DNA"/>
</dbReference>
<dbReference type="AlphaFoldDB" id="A0A4U6UW73"/>
<accession>A0A4U6UW73</accession>
<dbReference type="Proteomes" id="UP000298652">
    <property type="component" value="Chromosome 5"/>
</dbReference>
<keyword evidence="3" id="KW-1185">Reference proteome</keyword>
<reference evidence="2" key="1">
    <citation type="submission" date="2019-03" db="EMBL/GenBank/DDBJ databases">
        <title>WGS assembly of Setaria viridis.</title>
        <authorList>
            <person name="Huang P."/>
            <person name="Jenkins J."/>
            <person name="Grimwood J."/>
            <person name="Barry K."/>
            <person name="Healey A."/>
            <person name="Mamidi S."/>
            <person name="Sreedasyam A."/>
            <person name="Shu S."/>
            <person name="Feldman M."/>
            <person name="Wu J."/>
            <person name="Yu Y."/>
            <person name="Chen C."/>
            <person name="Johnson J."/>
            <person name="Rokhsar D."/>
            <person name="Baxter I."/>
            <person name="Schmutz J."/>
            <person name="Brutnell T."/>
            <person name="Kellogg E."/>
        </authorList>
    </citation>
    <scope>NUCLEOTIDE SEQUENCE [LARGE SCALE GENOMIC DNA]</scope>
</reference>
<evidence type="ECO:0000313" key="3">
    <source>
        <dbReference type="Proteomes" id="UP000298652"/>
    </source>
</evidence>